<evidence type="ECO:0000259" key="4">
    <source>
        <dbReference type="PROSITE" id="PS50043"/>
    </source>
</evidence>
<dbReference type="SUPFAM" id="SSF52540">
    <property type="entry name" value="P-loop containing nucleoside triphosphate hydrolases"/>
    <property type="match status" value="1"/>
</dbReference>
<dbReference type="InterPro" id="IPR027417">
    <property type="entry name" value="P-loop_NTPase"/>
</dbReference>
<dbReference type="SUPFAM" id="SSF48452">
    <property type="entry name" value="TPR-like"/>
    <property type="match status" value="1"/>
</dbReference>
<dbReference type="InterPro" id="IPR036388">
    <property type="entry name" value="WH-like_DNA-bd_sf"/>
</dbReference>
<dbReference type="SUPFAM" id="SSF46894">
    <property type="entry name" value="C-terminal effector domain of the bipartite response regulators"/>
    <property type="match status" value="1"/>
</dbReference>
<dbReference type="PRINTS" id="PR00038">
    <property type="entry name" value="HTHLUXR"/>
</dbReference>
<sequence>MNPMRPPAGPLLSAKLDPPSLPVQVRRDGLRELFEGAAAARLILVRAPAGFGKTTALAQYHALLRSRDVATAWLTLDSSDNDVSRFLQYLVAAVGQIAQDDPAPDAGGRIDSGPPASDAALQAIDRLTALDVPFALFLDEFETIQETAVLRLVRKIVEQLPRRGQLVIAARDLPDLQLGRLRAQGHLLEVDAEGLRFTLEETAEFLSLQRGAPLPPEQLFSLHRKTEGWPAALRLASIAIGRGAGSEAFIERFSGSDRALADYLADDVLARQPAAVRDFLLRTSVLRHLGAPVCDALVPGIDSDAMLRALESADIPLTRLERPERWYRYHSLFADFLRDRLARELPDEAPRMHDAASRWYEANGRFVAAIDHALEGGEHSRAAALLSRHAQDLLGQGRMRLLSRWFDALPEEQLRGRADLQLARAWAQAFTRSPTEAFALLDRIDPADATDPGIAAQLAVLRPVLLANMDEMEQARDVGQACLARLPSSSPFADGVLINTMASVLSVTGPQEEARRLLDRARAAQGREASAFGMMYSESVEGIIDLMEGRLRQATARFHLAVTGTRRLPGTHANSNAMASVLYASTLYEAGELDQAAHLLHIYVPLIRDIALPDQMILGHVLLSRLLFHRGDVDQALHLLTELEYLGHRKTLPRVVASARLERARMLMLQGNASAAGMELDRAGTPGLWERVDRMRLLAHDTDYLALARLRQAVAGSGAEAERALAGLEREIATALSANRLRRVLKLRLLRAMALLRSGSEAAALAAIGEVLAQAAPEGFIRLVVDEGPGAGLLVQRHAQSVAGRAQGASPLFGQYLDRLLQAFGPLPEEEPPAAQAPPADPLTRGEIRVLQLLAEGYSNNAMAEKLFVSENTVRSHLRNINAKLGARSRTQAVAIGRRLGLVR</sequence>
<evidence type="ECO:0000256" key="3">
    <source>
        <dbReference type="ARBA" id="ARBA00023163"/>
    </source>
</evidence>
<keyword evidence="3" id="KW-0804">Transcription</keyword>
<evidence type="ECO:0000256" key="2">
    <source>
        <dbReference type="ARBA" id="ARBA00023125"/>
    </source>
</evidence>
<dbReference type="Gene3D" id="1.10.10.10">
    <property type="entry name" value="Winged helix-like DNA-binding domain superfamily/Winged helix DNA-binding domain"/>
    <property type="match status" value="1"/>
</dbReference>
<name>A0A7W8M9R9_9BURK</name>
<dbReference type="InterPro" id="IPR011990">
    <property type="entry name" value="TPR-like_helical_dom_sf"/>
</dbReference>
<evidence type="ECO:0000313" key="5">
    <source>
        <dbReference type="EMBL" id="MBB5273326.1"/>
    </source>
</evidence>
<keyword evidence="1" id="KW-0805">Transcription regulation</keyword>
<dbReference type="InterPro" id="IPR059106">
    <property type="entry name" value="WHD_MalT"/>
</dbReference>
<dbReference type="Gene3D" id="1.25.40.10">
    <property type="entry name" value="Tetratricopeptide repeat domain"/>
    <property type="match status" value="1"/>
</dbReference>
<keyword evidence="2" id="KW-0238">DNA-binding</keyword>
<comment type="caution">
    <text evidence="5">The sequence shown here is derived from an EMBL/GenBank/DDBJ whole genome shotgun (WGS) entry which is preliminary data.</text>
</comment>
<feature type="domain" description="HTH luxR-type" evidence="4">
    <location>
        <begin position="836"/>
        <end position="901"/>
    </location>
</feature>
<keyword evidence="6" id="KW-1185">Reference proteome</keyword>
<dbReference type="Pfam" id="PF00196">
    <property type="entry name" value="GerE"/>
    <property type="match status" value="1"/>
</dbReference>
<dbReference type="PANTHER" id="PTHR44688">
    <property type="entry name" value="DNA-BINDING TRANSCRIPTIONAL ACTIVATOR DEVR_DOSR"/>
    <property type="match status" value="1"/>
</dbReference>
<dbReference type="Proteomes" id="UP000532440">
    <property type="component" value="Unassembled WGS sequence"/>
</dbReference>
<gene>
    <name evidence="5" type="ORF">HNQ70_003354</name>
</gene>
<dbReference type="PANTHER" id="PTHR44688:SF25">
    <property type="entry name" value="HTH LUXR-TYPE DOMAIN-CONTAINING PROTEIN"/>
    <property type="match status" value="1"/>
</dbReference>
<organism evidence="5 6">
    <name type="scientific">Quisquiliibacterium transsilvanicum</name>
    <dbReference type="NCBI Taxonomy" id="1549638"/>
    <lineage>
        <taxon>Bacteria</taxon>
        <taxon>Pseudomonadati</taxon>
        <taxon>Pseudomonadota</taxon>
        <taxon>Betaproteobacteria</taxon>
        <taxon>Burkholderiales</taxon>
        <taxon>Burkholderiaceae</taxon>
        <taxon>Quisquiliibacterium</taxon>
    </lineage>
</organism>
<dbReference type="CDD" id="cd06170">
    <property type="entry name" value="LuxR_C_like"/>
    <property type="match status" value="1"/>
</dbReference>
<dbReference type="SMART" id="SM00421">
    <property type="entry name" value="HTH_LUXR"/>
    <property type="match status" value="1"/>
</dbReference>
<evidence type="ECO:0000256" key="1">
    <source>
        <dbReference type="ARBA" id="ARBA00023015"/>
    </source>
</evidence>
<accession>A0A7W8M9R9</accession>
<dbReference type="AlphaFoldDB" id="A0A7W8M9R9"/>
<dbReference type="InterPro" id="IPR000792">
    <property type="entry name" value="Tscrpt_reg_LuxR_C"/>
</dbReference>
<dbReference type="EMBL" id="JACHGB010000006">
    <property type="protein sequence ID" value="MBB5273326.1"/>
    <property type="molecule type" value="Genomic_DNA"/>
</dbReference>
<evidence type="ECO:0000313" key="6">
    <source>
        <dbReference type="Proteomes" id="UP000532440"/>
    </source>
</evidence>
<dbReference type="PROSITE" id="PS50043">
    <property type="entry name" value="HTH_LUXR_2"/>
    <property type="match status" value="1"/>
</dbReference>
<dbReference type="GO" id="GO:0003677">
    <property type="term" value="F:DNA binding"/>
    <property type="evidence" value="ECO:0007669"/>
    <property type="project" value="UniProtKB-KW"/>
</dbReference>
<dbReference type="Pfam" id="PF17874">
    <property type="entry name" value="TPR_MalT"/>
    <property type="match status" value="1"/>
</dbReference>
<dbReference type="InterPro" id="IPR016032">
    <property type="entry name" value="Sig_transdc_resp-reg_C-effctor"/>
</dbReference>
<dbReference type="Pfam" id="PF25873">
    <property type="entry name" value="WHD_MalT"/>
    <property type="match status" value="1"/>
</dbReference>
<reference evidence="5 6" key="1">
    <citation type="submission" date="2020-08" db="EMBL/GenBank/DDBJ databases">
        <title>Genomic Encyclopedia of Type Strains, Phase IV (KMG-IV): sequencing the most valuable type-strain genomes for metagenomic binning, comparative biology and taxonomic classification.</title>
        <authorList>
            <person name="Goeker M."/>
        </authorList>
    </citation>
    <scope>NUCLEOTIDE SEQUENCE [LARGE SCALE GENOMIC DNA]</scope>
    <source>
        <strain evidence="5 6">DSM 29781</strain>
    </source>
</reference>
<dbReference type="RefSeq" id="WP_343060813.1">
    <property type="nucleotide sequence ID" value="NZ_BAABEW010000024.1"/>
</dbReference>
<dbReference type="InterPro" id="IPR041617">
    <property type="entry name" value="TPR_MalT"/>
</dbReference>
<proteinExistence type="predicted"/>
<dbReference type="GO" id="GO:0006355">
    <property type="term" value="P:regulation of DNA-templated transcription"/>
    <property type="evidence" value="ECO:0007669"/>
    <property type="project" value="InterPro"/>
</dbReference>
<protein>
    <submittedName>
        <fullName evidence="5">LuxR family maltose regulon positive regulatory protein</fullName>
    </submittedName>
</protein>